<dbReference type="InterPro" id="IPR011330">
    <property type="entry name" value="Glyco_hydro/deAcase_b/a-brl"/>
</dbReference>
<dbReference type="Pfam" id="PF01074">
    <property type="entry name" value="Glyco_hydro_38N"/>
    <property type="match status" value="1"/>
</dbReference>
<dbReference type="CDD" id="cd10789">
    <property type="entry name" value="GH38N_AMII_ER_cytosolic"/>
    <property type="match status" value="1"/>
</dbReference>
<sequence length="1095" mass="124802">MNRKWDRIHTIIKTLGELRFKGRLRPETIRRADAAYDLPAVFEPEAEAFAGLNWETALPGDTWGGSDRHFWFDTQVKLPADWRGEKVLLCLSTGATDLWNTDNPQVIVYRDGQMYGTMDLNHNRILLAERAAGGETVDLSFYAYSNSAGRTNFFDVSLCALDREIDQLYYDLKVLWDLADLMGDEENGRLEREEVLNRCVNLLDLRDVSGPAFAQSVKAAEAFLQTAHYSAERPLPRVVVHGIGHTHIDVAWKWPLRQTRQKAVRSFLTVIRLMEEYPEYRFMSSQPQLYQFVKEEAPWLYEKIRERVREGRWETEGAMWLEADCNLSSGESLIRHILYGKAFFQEEFGTGDGQEVLWLPDVFGYCVALPQILRQAGIRYFMTTKLGWNEYNQIPNDTFYWRGLDGSEVLTYFITTSDYKKYPQVGGRRSFETTYNGRMNASQVMGTWQRYRNKDLSRDVLTCFGFGDGGGGTTREMLEEEKRLEAGAGNFTGDCPAVRITGVKEFFHILENNLEGKKVPRWCGELYLEFHRGTYTSMARIKKNNRECEFLLMDAELLCVMAGLADQGFSYPQQELKEAWKLLLLNQFHDILPGSSIGEVYQDSDRQFARLREICAQVTERAKRGIAAAGHDEPDGKWFVVNQLGFDRSGLVETVVNGQKRLLLVENVPAKGVRVLSPSDWTAREEAEGTGVVLSWENGDGGYLAGLRTDFYDLRFDGAGEIVSLYDRREEREIIAAGRTGNALMVFEDRPESYDAWNIDESYEEKQWAVTDVTRLELVENTAVRAVVRCEKRFMSSAIRQDICFYRHTARIDFVTTVDWRESQLMLKAAFPVDVLAERAVYDVQFGNVERPTHRNTSWEQAKFEVCAHKWADLSEYGYGVALLNNCKYGYDIHDGVMRLTLIKSGIFPYPDADQEIHRFTYALYPHAGDFRAGRVVREAYDLNCPLIGWQTERKQENGMEVWGDGKKAEVGCRNCKTAAARRGDGENAAMGPGSGRTTAALTGAPLTGFSLIRVRAENVIVETVKQAEDGDGIVIRLYEAYGKRTRAAVEASILAGKQLWACSCMENRLRELKHDGERAEITVKPYEILTLKIC</sequence>
<dbReference type="SUPFAM" id="SSF88713">
    <property type="entry name" value="Glycoside hydrolase/deacetylase"/>
    <property type="match status" value="1"/>
</dbReference>
<comment type="caution">
    <text evidence="6">The sequence shown here is derived from an EMBL/GenBank/DDBJ whole genome shotgun (WGS) entry which is preliminary data.</text>
</comment>
<evidence type="ECO:0000313" key="7">
    <source>
        <dbReference type="Proteomes" id="UP000283880"/>
    </source>
</evidence>
<dbReference type="InterPro" id="IPR011013">
    <property type="entry name" value="Gal_mutarotase_sf_dom"/>
</dbReference>
<evidence type="ECO:0000256" key="2">
    <source>
        <dbReference type="ARBA" id="ARBA00022723"/>
    </source>
</evidence>
<proteinExistence type="inferred from homology"/>
<dbReference type="Gene3D" id="3.20.110.10">
    <property type="entry name" value="Glycoside hydrolase 38, N terminal domain"/>
    <property type="match status" value="1"/>
</dbReference>
<dbReference type="FunFam" id="1.20.1270.50:FF:000004">
    <property type="entry name" value="alpha-mannosidase 2C1 isoform X1"/>
    <property type="match status" value="1"/>
</dbReference>
<reference evidence="6 7" key="1">
    <citation type="submission" date="2018-08" db="EMBL/GenBank/DDBJ databases">
        <title>A genome reference for cultivated species of the human gut microbiota.</title>
        <authorList>
            <person name="Zou Y."/>
            <person name="Xue W."/>
            <person name="Luo G."/>
        </authorList>
    </citation>
    <scope>NUCLEOTIDE SEQUENCE [LARGE SCALE GENOMIC DNA]</scope>
    <source>
        <strain evidence="6 7">AF04-15</strain>
    </source>
</reference>
<dbReference type="Gene3D" id="2.70.98.30">
    <property type="entry name" value="Golgi alpha-mannosidase II, domain 4"/>
    <property type="match status" value="1"/>
</dbReference>
<evidence type="ECO:0000313" key="6">
    <source>
        <dbReference type="EMBL" id="RGX29958.1"/>
    </source>
</evidence>
<protein>
    <submittedName>
        <fullName evidence="6">Alpha-mannosidase</fullName>
    </submittedName>
</protein>
<dbReference type="PANTHER" id="PTHR46017">
    <property type="entry name" value="ALPHA-MANNOSIDASE 2C1"/>
    <property type="match status" value="1"/>
</dbReference>
<dbReference type="EMBL" id="QSBM01000006">
    <property type="protein sequence ID" value="RGX29958.1"/>
    <property type="molecule type" value="Genomic_DNA"/>
</dbReference>
<accession>A0A413FGR4</accession>
<gene>
    <name evidence="6" type="ORF">DWV29_09640</name>
</gene>
<keyword evidence="4" id="KW-0326">Glycosidase</keyword>
<dbReference type="Pfam" id="PF07748">
    <property type="entry name" value="Glyco_hydro_38C"/>
    <property type="match status" value="1"/>
</dbReference>
<dbReference type="InterPro" id="IPR037094">
    <property type="entry name" value="Glyco_hydro_38_cen_sf"/>
</dbReference>
<dbReference type="AlphaFoldDB" id="A0A413FGR4"/>
<name>A0A413FGR4_9FIRM</name>
<dbReference type="RefSeq" id="WP_117777341.1">
    <property type="nucleotide sequence ID" value="NZ_JAWRJJ010000107.1"/>
</dbReference>
<dbReference type="InterPro" id="IPR000602">
    <property type="entry name" value="Glyco_hydro_38_N"/>
</dbReference>
<dbReference type="FunFam" id="3.20.110.10:FF:000002">
    <property type="entry name" value="alpha-mannosidase 2C1 isoform X1"/>
    <property type="match status" value="1"/>
</dbReference>
<dbReference type="SUPFAM" id="SSF88688">
    <property type="entry name" value="Families 57/38 glycoside transferase middle domain"/>
    <property type="match status" value="1"/>
</dbReference>
<dbReference type="Gene3D" id="2.60.40.2220">
    <property type="match status" value="1"/>
</dbReference>
<dbReference type="InterPro" id="IPR015341">
    <property type="entry name" value="Glyco_hydro_38_cen"/>
</dbReference>
<dbReference type="Gene3D" id="1.20.1270.50">
    <property type="entry name" value="Glycoside hydrolase family 38, central domain"/>
    <property type="match status" value="1"/>
</dbReference>
<dbReference type="Proteomes" id="UP000283880">
    <property type="component" value="Unassembled WGS sequence"/>
</dbReference>
<evidence type="ECO:0000259" key="5">
    <source>
        <dbReference type="SMART" id="SM00872"/>
    </source>
</evidence>
<dbReference type="GO" id="GO:0030246">
    <property type="term" value="F:carbohydrate binding"/>
    <property type="evidence" value="ECO:0007669"/>
    <property type="project" value="InterPro"/>
</dbReference>
<evidence type="ECO:0000256" key="4">
    <source>
        <dbReference type="ARBA" id="ARBA00023295"/>
    </source>
</evidence>
<dbReference type="SMART" id="SM00872">
    <property type="entry name" value="Alpha-mann_mid"/>
    <property type="match status" value="1"/>
</dbReference>
<keyword evidence="3" id="KW-0378">Hydrolase</keyword>
<keyword evidence="2" id="KW-0479">Metal-binding</keyword>
<feature type="domain" description="Glycoside hydrolase family 38 central" evidence="5">
    <location>
        <begin position="529"/>
        <end position="608"/>
    </location>
</feature>
<dbReference type="PANTHER" id="PTHR46017:SF1">
    <property type="entry name" value="ALPHA-MANNOSIDASE 2C1"/>
    <property type="match status" value="1"/>
</dbReference>
<dbReference type="InterPro" id="IPR027291">
    <property type="entry name" value="Glyco_hydro_38_N_sf"/>
</dbReference>
<dbReference type="InterPro" id="IPR011682">
    <property type="entry name" value="Glyco_hydro_38_C"/>
</dbReference>
<dbReference type="OrthoDB" id="9772207at2"/>
<dbReference type="InterPro" id="IPR041147">
    <property type="entry name" value="GH38_C"/>
</dbReference>
<dbReference type="Pfam" id="PF09261">
    <property type="entry name" value="Alpha-mann_mid"/>
    <property type="match status" value="1"/>
</dbReference>
<comment type="similarity">
    <text evidence="1">Belongs to the glycosyl hydrolase 38 family.</text>
</comment>
<dbReference type="SUPFAM" id="SSF74650">
    <property type="entry name" value="Galactose mutarotase-like"/>
    <property type="match status" value="1"/>
</dbReference>
<dbReference type="Pfam" id="PF17677">
    <property type="entry name" value="Glyco_hydro38C2"/>
    <property type="match status" value="1"/>
</dbReference>
<dbReference type="GO" id="GO:0046872">
    <property type="term" value="F:metal ion binding"/>
    <property type="evidence" value="ECO:0007669"/>
    <property type="project" value="UniProtKB-KW"/>
</dbReference>
<dbReference type="GO" id="GO:0004559">
    <property type="term" value="F:alpha-mannosidase activity"/>
    <property type="evidence" value="ECO:0007669"/>
    <property type="project" value="InterPro"/>
</dbReference>
<dbReference type="FunFam" id="2.70.98.30:FF:000010">
    <property type="entry name" value="Cytosolic alpha-mannosidase"/>
    <property type="match status" value="1"/>
</dbReference>
<evidence type="ECO:0000256" key="1">
    <source>
        <dbReference type="ARBA" id="ARBA00009792"/>
    </source>
</evidence>
<dbReference type="InterPro" id="IPR028995">
    <property type="entry name" value="Glyco_hydro_57/38_cen_sf"/>
</dbReference>
<organism evidence="6 7">
    <name type="scientific">Enterocloster asparagiformis</name>
    <dbReference type="NCBI Taxonomy" id="333367"/>
    <lineage>
        <taxon>Bacteria</taxon>
        <taxon>Bacillati</taxon>
        <taxon>Bacillota</taxon>
        <taxon>Clostridia</taxon>
        <taxon>Lachnospirales</taxon>
        <taxon>Lachnospiraceae</taxon>
        <taxon>Enterocloster</taxon>
    </lineage>
</organism>
<evidence type="ECO:0000256" key="3">
    <source>
        <dbReference type="ARBA" id="ARBA00022801"/>
    </source>
</evidence>
<dbReference type="GO" id="GO:0006013">
    <property type="term" value="P:mannose metabolic process"/>
    <property type="evidence" value="ECO:0007669"/>
    <property type="project" value="InterPro"/>
</dbReference>
<dbReference type="GO" id="GO:0009313">
    <property type="term" value="P:oligosaccharide catabolic process"/>
    <property type="evidence" value="ECO:0007669"/>
    <property type="project" value="TreeGrafter"/>
</dbReference>